<dbReference type="EMBL" id="CP003382">
    <property type="protein sequence ID" value="AFZ67874.1"/>
    <property type="molecule type" value="Genomic_DNA"/>
</dbReference>
<dbReference type="GO" id="GO:0002949">
    <property type="term" value="P:tRNA threonylcarbamoyladenosine modification"/>
    <property type="evidence" value="ECO:0007669"/>
    <property type="project" value="InterPro"/>
</dbReference>
<keyword evidence="6" id="KW-0479">Metal-binding</keyword>
<dbReference type="GO" id="GO:0005524">
    <property type="term" value="F:ATP binding"/>
    <property type="evidence" value="ECO:0007669"/>
    <property type="project" value="UniProtKB-KW"/>
</dbReference>
<dbReference type="GO" id="GO:0005737">
    <property type="term" value="C:cytoplasm"/>
    <property type="evidence" value="ECO:0007669"/>
    <property type="project" value="UniProtKB-SubCell"/>
</dbReference>
<evidence type="ECO:0000256" key="3">
    <source>
        <dbReference type="ARBA" id="ARBA00019010"/>
    </source>
</evidence>
<dbReference type="GO" id="GO:0046872">
    <property type="term" value="F:metal ion binding"/>
    <property type="evidence" value="ECO:0007669"/>
    <property type="project" value="UniProtKB-KW"/>
</dbReference>
<proteinExistence type="inferred from homology"/>
<evidence type="ECO:0000256" key="6">
    <source>
        <dbReference type="ARBA" id="ARBA00022723"/>
    </source>
</evidence>
<evidence type="ECO:0000313" key="11">
    <source>
        <dbReference type="EMBL" id="AFZ67874.1"/>
    </source>
</evidence>
<evidence type="ECO:0000256" key="9">
    <source>
        <dbReference type="ARBA" id="ARBA00022842"/>
    </source>
</evidence>
<keyword evidence="4" id="KW-0963">Cytoplasm</keyword>
<dbReference type="AlphaFoldDB" id="L0A351"/>
<keyword evidence="9" id="KW-0460">Magnesium</keyword>
<gene>
    <name evidence="11" type="ordered locus">Deipe_2398</name>
</gene>
<accession>L0A351</accession>
<dbReference type="PANTHER" id="PTHR33540">
    <property type="entry name" value="TRNA THREONYLCARBAMOYLADENOSINE BIOSYNTHESIS PROTEIN TSAE"/>
    <property type="match status" value="1"/>
</dbReference>
<dbReference type="PANTHER" id="PTHR33540:SF2">
    <property type="entry name" value="TRNA THREONYLCARBAMOYLADENOSINE BIOSYNTHESIS PROTEIN TSAE"/>
    <property type="match status" value="1"/>
</dbReference>
<evidence type="ECO:0000256" key="4">
    <source>
        <dbReference type="ARBA" id="ARBA00022490"/>
    </source>
</evidence>
<dbReference type="Pfam" id="PF02367">
    <property type="entry name" value="TsaE"/>
    <property type="match status" value="1"/>
</dbReference>
<dbReference type="OrthoDB" id="9815896at2"/>
<dbReference type="KEGG" id="dpd:Deipe_2398"/>
<evidence type="ECO:0000256" key="8">
    <source>
        <dbReference type="ARBA" id="ARBA00022840"/>
    </source>
</evidence>
<dbReference type="RefSeq" id="WP_015236176.1">
    <property type="nucleotide sequence ID" value="NC_019793.1"/>
</dbReference>
<dbReference type="InterPro" id="IPR003442">
    <property type="entry name" value="T6A_TsaE"/>
</dbReference>
<keyword evidence="12" id="KW-1185">Reference proteome</keyword>
<keyword evidence="8" id="KW-0067">ATP-binding</keyword>
<evidence type="ECO:0000256" key="1">
    <source>
        <dbReference type="ARBA" id="ARBA00004496"/>
    </source>
</evidence>
<dbReference type="SUPFAM" id="SSF52540">
    <property type="entry name" value="P-loop containing nucleoside triphosphate hydrolases"/>
    <property type="match status" value="1"/>
</dbReference>
<dbReference type="NCBIfam" id="TIGR00150">
    <property type="entry name" value="T6A_YjeE"/>
    <property type="match status" value="1"/>
</dbReference>
<protein>
    <recommendedName>
        <fullName evidence="3">tRNA threonylcarbamoyladenosine biosynthesis protein TsaE</fullName>
    </recommendedName>
    <alternativeName>
        <fullName evidence="10">t(6)A37 threonylcarbamoyladenosine biosynthesis protein TsaE</fullName>
    </alternativeName>
</protein>
<organism evidence="11 12">
    <name type="scientific">Deinococcus peraridilitoris (strain DSM 19664 / LMG 22246 / CIP 109416 / KR-200)</name>
    <dbReference type="NCBI Taxonomy" id="937777"/>
    <lineage>
        <taxon>Bacteria</taxon>
        <taxon>Thermotogati</taxon>
        <taxon>Deinococcota</taxon>
        <taxon>Deinococci</taxon>
        <taxon>Deinococcales</taxon>
        <taxon>Deinococcaceae</taxon>
        <taxon>Deinococcus</taxon>
    </lineage>
</organism>
<evidence type="ECO:0000256" key="7">
    <source>
        <dbReference type="ARBA" id="ARBA00022741"/>
    </source>
</evidence>
<name>L0A351_DEIPD</name>
<evidence type="ECO:0000256" key="2">
    <source>
        <dbReference type="ARBA" id="ARBA00007599"/>
    </source>
</evidence>
<dbReference type="Gene3D" id="3.40.50.300">
    <property type="entry name" value="P-loop containing nucleotide triphosphate hydrolases"/>
    <property type="match status" value="1"/>
</dbReference>
<dbReference type="PATRIC" id="fig|937777.3.peg.2402"/>
<keyword evidence="7" id="KW-0547">Nucleotide-binding</keyword>
<dbReference type="InterPro" id="IPR027417">
    <property type="entry name" value="P-loop_NTPase"/>
</dbReference>
<keyword evidence="5" id="KW-0819">tRNA processing</keyword>
<dbReference type="Proteomes" id="UP000010467">
    <property type="component" value="Chromosome"/>
</dbReference>
<reference evidence="12" key="1">
    <citation type="submission" date="2012-03" db="EMBL/GenBank/DDBJ databases">
        <title>Complete sequence of chromosome of Deinococcus peraridilitoris DSM 19664.</title>
        <authorList>
            <person name="Lucas S."/>
            <person name="Copeland A."/>
            <person name="Lapidus A."/>
            <person name="Glavina del Rio T."/>
            <person name="Dalin E."/>
            <person name="Tice H."/>
            <person name="Bruce D."/>
            <person name="Goodwin L."/>
            <person name="Pitluck S."/>
            <person name="Peters L."/>
            <person name="Mikhailova N."/>
            <person name="Lu M."/>
            <person name="Kyrpides N."/>
            <person name="Mavromatis K."/>
            <person name="Ivanova N."/>
            <person name="Brettin T."/>
            <person name="Detter J.C."/>
            <person name="Han C."/>
            <person name="Larimer F."/>
            <person name="Land M."/>
            <person name="Hauser L."/>
            <person name="Markowitz V."/>
            <person name="Cheng J.-F."/>
            <person name="Hugenholtz P."/>
            <person name="Woyke T."/>
            <person name="Wu D."/>
            <person name="Pukall R."/>
            <person name="Steenblock K."/>
            <person name="Brambilla E."/>
            <person name="Klenk H.-P."/>
            <person name="Eisen J.A."/>
        </authorList>
    </citation>
    <scope>NUCLEOTIDE SEQUENCE [LARGE SCALE GENOMIC DNA]</scope>
    <source>
        <strain evidence="12">DSM 19664 / LMG 22246 / CIP 109416 / KR-200</strain>
    </source>
</reference>
<evidence type="ECO:0000313" key="12">
    <source>
        <dbReference type="Proteomes" id="UP000010467"/>
    </source>
</evidence>
<sequence>MHRGEIRLLPDEHAQEACGRALASALPHGTVVFLEGELGSGKTTLTQGLVRALGFGGEVSSPTYALMQLYPTYEGPVLHVDAYRIRHAAELYAMDLERLIDESRLCVIEWGQLFYEDFPEAWLLRLEYLDGGRAGRQITRLR</sequence>
<dbReference type="eggNOG" id="COG0802">
    <property type="taxonomic scope" value="Bacteria"/>
</dbReference>
<evidence type="ECO:0000256" key="10">
    <source>
        <dbReference type="ARBA" id="ARBA00032441"/>
    </source>
</evidence>
<comment type="similarity">
    <text evidence="2">Belongs to the TsaE family.</text>
</comment>
<dbReference type="STRING" id="937777.Deipe_2398"/>
<dbReference type="HOGENOM" id="CLU_087829_3_1_0"/>
<comment type="subcellular location">
    <subcellularLocation>
        <location evidence="1">Cytoplasm</location>
    </subcellularLocation>
</comment>
<evidence type="ECO:0000256" key="5">
    <source>
        <dbReference type="ARBA" id="ARBA00022694"/>
    </source>
</evidence>